<feature type="compositionally biased region" description="Basic and acidic residues" evidence="1">
    <location>
        <begin position="45"/>
        <end position="59"/>
    </location>
</feature>
<reference evidence="2 3" key="1">
    <citation type="submission" date="2013-03" db="EMBL/GenBank/DDBJ databases">
        <title>The Genome Sequence of Capronia coronata CBS 617.96.</title>
        <authorList>
            <consortium name="The Broad Institute Genomics Platform"/>
            <person name="Cuomo C."/>
            <person name="de Hoog S."/>
            <person name="Gorbushina A."/>
            <person name="Walker B."/>
            <person name="Young S.K."/>
            <person name="Zeng Q."/>
            <person name="Gargeya S."/>
            <person name="Fitzgerald M."/>
            <person name="Haas B."/>
            <person name="Abouelleil A."/>
            <person name="Allen A.W."/>
            <person name="Alvarado L."/>
            <person name="Arachchi H.M."/>
            <person name="Berlin A.M."/>
            <person name="Chapman S.B."/>
            <person name="Gainer-Dewar J."/>
            <person name="Goldberg J."/>
            <person name="Griggs A."/>
            <person name="Gujja S."/>
            <person name="Hansen M."/>
            <person name="Howarth C."/>
            <person name="Imamovic A."/>
            <person name="Ireland A."/>
            <person name="Larimer J."/>
            <person name="McCowan C."/>
            <person name="Murphy C."/>
            <person name="Pearson M."/>
            <person name="Poon T.W."/>
            <person name="Priest M."/>
            <person name="Roberts A."/>
            <person name="Saif S."/>
            <person name="Shea T."/>
            <person name="Sisk P."/>
            <person name="Sykes S."/>
            <person name="Wortman J."/>
            <person name="Nusbaum C."/>
            <person name="Birren B."/>
        </authorList>
    </citation>
    <scope>NUCLEOTIDE SEQUENCE [LARGE SCALE GENOMIC DNA]</scope>
    <source>
        <strain evidence="2 3">CBS 617.96</strain>
    </source>
</reference>
<organism evidence="2 3">
    <name type="scientific">Capronia coronata CBS 617.96</name>
    <dbReference type="NCBI Taxonomy" id="1182541"/>
    <lineage>
        <taxon>Eukaryota</taxon>
        <taxon>Fungi</taxon>
        <taxon>Dikarya</taxon>
        <taxon>Ascomycota</taxon>
        <taxon>Pezizomycotina</taxon>
        <taxon>Eurotiomycetes</taxon>
        <taxon>Chaetothyriomycetidae</taxon>
        <taxon>Chaetothyriales</taxon>
        <taxon>Herpotrichiellaceae</taxon>
        <taxon>Capronia</taxon>
    </lineage>
</organism>
<evidence type="ECO:0000313" key="3">
    <source>
        <dbReference type="Proteomes" id="UP000019484"/>
    </source>
</evidence>
<comment type="caution">
    <text evidence="2">The sequence shown here is derived from an EMBL/GenBank/DDBJ whole genome shotgun (WGS) entry which is preliminary data.</text>
</comment>
<dbReference type="RefSeq" id="XP_007724782.1">
    <property type="nucleotide sequence ID" value="XM_007726592.1"/>
</dbReference>
<accession>W9YSV5</accession>
<evidence type="ECO:0000256" key="1">
    <source>
        <dbReference type="SAM" id="MobiDB-lite"/>
    </source>
</evidence>
<dbReference type="EMBL" id="AMWN01000005">
    <property type="protein sequence ID" value="EXJ85344.1"/>
    <property type="molecule type" value="Genomic_DNA"/>
</dbReference>
<dbReference type="Proteomes" id="UP000019484">
    <property type="component" value="Unassembled WGS sequence"/>
</dbReference>
<protein>
    <submittedName>
        <fullName evidence="2">Uncharacterized protein</fullName>
    </submittedName>
</protein>
<keyword evidence="3" id="KW-1185">Reference proteome</keyword>
<feature type="compositionally biased region" description="Basic and acidic residues" evidence="1">
    <location>
        <begin position="1"/>
        <end position="13"/>
    </location>
</feature>
<evidence type="ECO:0000313" key="2">
    <source>
        <dbReference type="EMBL" id="EXJ85344.1"/>
    </source>
</evidence>
<dbReference type="AlphaFoldDB" id="W9YSV5"/>
<name>W9YSV5_9EURO</name>
<feature type="region of interest" description="Disordered" evidence="1">
    <location>
        <begin position="1"/>
        <end position="59"/>
    </location>
</feature>
<dbReference type="GeneID" id="19160581"/>
<sequence>MKSSAGRDRDRPRTNTHYHTRTRGEVSAGTRPSKARRLNRLPASRPREREETRESMLRT</sequence>
<proteinExistence type="predicted"/>
<dbReference type="HOGENOM" id="CLU_2960546_0_0_1"/>
<gene>
    <name evidence="2" type="ORF">A1O1_05708</name>
</gene>